<accession>A0A9W8MFX1</accession>
<organism evidence="1 2">
    <name type="scientific">Candolleomyces eurysporus</name>
    <dbReference type="NCBI Taxonomy" id="2828524"/>
    <lineage>
        <taxon>Eukaryota</taxon>
        <taxon>Fungi</taxon>
        <taxon>Dikarya</taxon>
        <taxon>Basidiomycota</taxon>
        <taxon>Agaricomycotina</taxon>
        <taxon>Agaricomycetes</taxon>
        <taxon>Agaricomycetidae</taxon>
        <taxon>Agaricales</taxon>
        <taxon>Agaricineae</taxon>
        <taxon>Psathyrellaceae</taxon>
        <taxon>Candolleomyces</taxon>
    </lineage>
</organism>
<dbReference type="OrthoDB" id="3232644at2759"/>
<proteinExistence type="predicted"/>
<protein>
    <submittedName>
        <fullName evidence="1">Uncharacterized protein</fullName>
    </submittedName>
</protein>
<feature type="non-terminal residue" evidence="1">
    <location>
        <position position="343"/>
    </location>
</feature>
<evidence type="ECO:0000313" key="1">
    <source>
        <dbReference type="EMBL" id="KAJ2927114.1"/>
    </source>
</evidence>
<dbReference type="AlphaFoldDB" id="A0A9W8MFX1"/>
<sequence length="343" mass="39176">MVLKPRGLQAVLETFGSETTFIERLGGSRKLGDYVKRIDILLEGNYPLDPSTLLQLCRLTPNLVVLTTPPFRGELETLFSDETVIPHLRYLHATIERGILTRMPLNFLASHRSLRLYAPPRFENPTQEGPQDIWASIQELIFPCQPSYSDGYPSVRTFITPEFPAGTFPNLHTVVFLHNESPLAFDSFLATHGKSLRTIHVQVDRCFTRRLFETLTKCCPVLHEILYSVNPTGLDVDDDDKPVPMPGITTVGFQPVAHQLTKYERKEFFDDILFWTPKLFPNVRTIRIFSEAIILHFQRCHTKGFNSFLESCNSLGIRVEDHFREPLNSPRLLPNEPMDADPA</sequence>
<name>A0A9W8MFX1_9AGAR</name>
<reference evidence="1" key="1">
    <citation type="submission" date="2022-06" db="EMBL/GenBank/DDBJ databases">
        <title>Genome Sequence of Candolleomyces eurysporus.</title>
        <authorList>
            <person name="Buettner E."/>
        </authorList>
    </citation>
    <scope>NUCLEOTIDE SEQUENCE</scope>
    <source>
        <strain evidence="1">VTCC 930004</strain>
    </source>
</reference>
<dbReference type="Proteomes" id="UP001140091">
    <property type="component" value="Unassembled WGS sequence"/>
</dbReference>
<evidence type="ECO:0000313" key="2">
    <source>
        <dbReference type="Proteomes" id="UP001140091"/>
    </source>
</evidence>
<comment type="caution">
    <text evidence="1">The sequence shown here is derived from an EMBL/GenBank/DDBJ whole genome shotgun (WGS) entry which is preliminary data.</text>
</comment>
<dbReference type="EMBL" id="JANBPK010001038">
    <property type="protein sequence ID" value="KAJ2927114.1"/>
    <property type="molecule type" value="Genomic_DNA"/>
</dbReference>
<gene>
    <name evidence="1" type="ORF">H1R20_g10012</name>
</gene>
<keyword evidence="2" id="KW-1185">Reference proteome</keyword>